<evidence type="ECO:0000313" key="3">
    <source>
        <dbReference type="Proteomes" id="UP000696485"/>
    </source>
</evidence>
<evidence type="ECO:0000313" key="2">
    <source>
        <dbReference type="EMBL" id="KAF9332223.1"/>
    </source>
</evidence>
<name>A0A9P5VM30_9FUNG</name>
<feature type="region of interest" description="Disordered" evidence="1">
    <location>
        <begin position="700"/>
        <end position="724"/>
    </location>
</feature>
<gene>
    <name evidence="2" type="ORF">BG006_004911</name>
</gene>
<keyword evidence="3" id="KW-1185">Reference proteome</keyword>
<dbReference type="EMBL" id="JAAAUY010000273">
    <property type="protein sequence ID" value="KAF9332223.1"/>
    <property type="molecule type" value="Genomic_DNA"/>
</dbReference>
<accession>A0A9P5VM30</accession>
<dbReference type="SUPFAM" id="SSF52047">
    <property type="entry name" value="RNI-like"/>
    <property type="match status" value="1"/>
</dbReference>
<organism evidence="2 3">
    <name type="scientific">Podila minutissima</name>
    <dbReference type="NCBI Taxonomy" id="64525"/>
    <lineage>
        <taxon>Eukaryota</taxon>
        <taxon>Fungi</taxon>
        <taxon>Fungi incertae sedis</taxon>
        <taxon>Mucoromycota</taxon>
        <taxon>Mortierellomycotina</taxon>
        <taxon>Mortierellomycetes</taxon>
        <taxon>Mortierellales</taxon>
        <taxon>Mortierellaceae</taxon>
        <taxon>Podila</taxon>
    </lineage>
</organism>
<reference evidence="2" key="1">
    <citation type="journal article" date="2020" name="Fungal Divers.">
        <title>Resolving the Mortierellaceae phylogeny through synthesis of multi-gene phylogenetics and phylogenomics.</title>
        <authorList>
            <person name="Vandepol N."/>
            <person name="Liber J."/>
            <person name="Desiro A."/>
            <person name="Na H."/>
            <person name="Kennedy M."/>
            <person name="Barry K."/>
            <person name="Grigoriev I.V."/>
            <person name="Miller A.N."/>
            <person name="O'Donnell K."/>
            <person name="Stajich J.E."/>
            <person name="Bonito G."/>
        </authorList>
    </citation>
    <scope>NUCLEOTIDE SEQUENCE</scope>
    <source>
        <strain evidence="2">NVP1</strain>
    </source>
</reference>
<evidence type="ECO:0000256" key="1">
    <source>
        <dbReference type="SAM" id="MobiDB-lite"/>
    </source>
</evidence>
<sequence>MASPATQDQQLFQTFKTQKDEPLSSRAAQRCDETGKSFVLWSEIQKAFVNINYLQDWQEERVLFMIDKCGKLYLPLRVEHNPDETYTVVNILPSQTVTALERLFDICEHLYERLENAPNMARATFQQIAANTRYQHELLQRDITRLDADKVKIQVGGWSREKIERRFNKLEQKVPDWNHQNICFNMFHGVQTKWDYATSKLFIVLPADGDSWDDRKPSTHNFRLHFLCDNRKDDLSLRSMTQHVHLANHHGYNLLRPQDFFEEYGDYVLRVLRMVKKGYAIPSYEIPPMDTNKILWKCDVIGNNVTKVNIAYLVDKSISYLEEYSPPARTMEPGLTRNQSAGIKDFLDVQPGENTEGSLHRHIDSEKRVTWKCKVHQLQYFNPKPLTALTTFVQDHEGDIDMQQTTVRAVLRSSEVADQFRTLLKSTQQIFNLNLKLDLKASRVFLRDFCLDVARSKAVALDIDGVTLETHPQGYVQYAHNLFADKVVPDCELQIITLTNYPRPQEQCLHLGRFSLQTPTSLSRPARSWVDLITDLEKVHSLVSLADVASDCDRAVIALQTALENHGYPRTTLVTIHESGWSTVFCPQEGGLVEVYSQDAACPKGVYTSGYIRKMTVDLRDLEFDKNFFHLVQTNTSLQELNVSYHGHNVLFYIESIVRMWHESSSPFRLTLIDRLEDTRGRVVAHMNIRGCGSDRSGGSTLEVDCTDGTSSSTQGDQPEAPTEVQFPKWECDQISAKPSDFAASILDAATEQHPEVLNSLTLDTSELSPKGLGSVTNLLGRSDLDHLNIVCNPFDAGALDSIAQVLDSVQCDALKSLVFSGSNIDGWVQLWPPTGSPKLIQLGIHGPGSTKQELSHPSVLAIHQMVHASPLIDLAFTNVELQDPRDWALITGALHPESLKTFDMCDRAKAQFESCPEAVDILNKFPGRPSLKVPSATITSNQAPVVKNVPSKRSSPTPPVDEVEKSENTGSTVPVKEDAVSEPSFWQRWRCCCCGGGRK</sequence>
<dbReference type="Proteomes" id="UP000696485">
    <property type="component" value="Unassembled WGS sequence"/>
</dbReference>
<feature type="region of interest" description="Disordered" evidence="1">
    <location>
        <begin position="943"/>
        <end position="980"/>
    </location>
</feature>
<feature type="compositionally biased region" description="Polar residues" evidence="1">
    <location>
        <begin position="708"/>
        <end position="717"/>
    </location>
</feature>
<dbReference type="AlphaFoldDB" id="A0A9P5VM30"/>
<proteinExistence type="predicted"/>
<protein>
    <submittedName>
        <fullName evidence="2">Uncharacterized protein</fullName>
    </submittedName>
</protein>
<comment type="caution">
    <text evidence="2">The sequence shown here is derived from an EMBL/GenBank/DDBJ whole genome shotgun (WGS) entry which is preliminary data.</text>
</comment>